<evidence type="ECO:0000313" key="6">
    <source>
        <dbReference type="EMBL" id="MFC4619701.1"/>
    </source>
</evidence>
<evidence type="ECO:0000256" key="4">
    <source>
        <dbReference type="SAM" id="Coils"/>
    </source>
</evidence>
<dbReference type="SUPFAM" id="SSF109709">
    <property type="entry name" value="KorB DNA-binding domain-like"/>
    <property type="match status" value="1"/>
</dbReference>
<comment type="caution">
    <text evidence="6">The sequence shown here is derived from an EMBL/GenBank/DDBJ whole genome shotgun (WGS) entry which is preliminary data.</text>
</comment>
<dbReference type="InterPro" id="IPR001387">
    <property type="entry name" value="Cro/C1-type_HTH"/>
</dbReference>
<organism evidence="6 7">
    <name type="scientific">Camelliibacillus cellulosilyticus</name>
    <dbReference type="NCBI Taxonomy" id="2174486"/>
    <lineage>
        <taxon>Bacteria</taxon>
        <taxon>Bacillati</taxon>
        <taxon>Bacillota</taxon>
        <taxon>Bacilli</taxon>
        <taxon>Bacillales</taxon>
        <taxon>Sporolactobacillaceae</taxon>
        <taxon>Camelliibacillus</taxon>
    </lineage>
</organism>
<dbReference type="Gene3D" id="1.10.10.2830">
    <property type="match status" value="1"/>
</dbReference>
<proteinExistence type="inferred from homology"/>
<dbReference type="PANTHER" id="PTHR33375">
    <property type="entry name" value="CHROMOSOME-PARTITIONING PROTEIN PARB-RELATED"/>
    <property type="match status" value="1"/>
</dbReference>
<dbReference type="NCBIfam" id="TIGR00180">
    <property type="entry name" value="parB_part"/>
    <property type="match status" value="1"/>
</dbReference>
<keyword evidence="4" id="KW-0175">Coiled coil</keyword>
<dbReference type="SMART" id="SM00470">
    <property type="entry name" value="ParB"/>
    <property type="match status" value="1"/>
</dbReference>
<dbReference type="InterPro" id="IPR041468">
    <property type="entry name" value="HTH_ParB/Spo0J"/>
</dbReference>
<dbReference type="InterPro" id="IPR050336">
    <property type="entry name" value="Chromosome_partition/occlusion"/>
</dbReference>
<keyword evidence="7" id="KW-1185">Reference proteome</keyword>
<keyword evidence="3" id="KW-0238">DNA-binding</keyword>
<name>A0ABV9GQW8_9BACL</name>
<comment type="similarity">
    <text evidence="1">Belongs to the ParB family.</text>
</comment>
<dbReference type="Pfam" id="PF23552">
    <property type="entry name" value="ParB_C"/>
    <property type="match status" value="1"/>
</dbReference>
<evidence type="ECO:0000259" key="5">
    <source>
        <dbReference type="PROSITE" id="PS50943"/>
    </source>
</evidence>
<feature type="domain" description="HTH cro/C1-type" evidence="5">
    <location>
        <begin position="130"/>
        <end position="157"/>
    </location>
</feature>
<gene>
    <name evidence="6" type="ORF">ACFO4N_13355</name>
</gene>
<dbReference type="PANTHER" id="PTHR33375:SF1">
    <property type="entry name" value="CHROMOSOME-PARTITIONING PROTEIN PARB-RELATED"/>
    <property type="match status" value="1"/>
</dbReference>
<dbReference type="Gene3D" id="3.90.1530.30">
    <property type="match status" value="1"/>
</dbReference>
<dbReference type="PROSITE" id="PS50943">
    <property type="entry name" value="HTH_CROC1"/>
    <property type="match status" value="1"/>
</dbReference>
<dbReference type="InterPro" id="IPR004437">
    <property type="entry name" value="ParB/RepB/Spo0J"/>
</dbReference>
<dbReference type="InterPro" id="IPR036086">
    <property type="entry name" value="ParB/Sulfiredoxin_sf"/>
</dbReference>
<dbReference type="Pfam" id="PF02195">
    <property type="entry name" value="ParB_N"/>
    <property type="match status" value="1"/>
</dbReference>
<dbReference type="SUPFAM" id="SSF110849">
    <property type="entry name" value="ParB/Sulfiredoxin"/>
    <property type="match status" value="1"/>
</dbReference>
<dbReference type="Proteomes" id="UP001596022">
    <property type="component" value="Unassembled WGS sequence"/>
</dbReference>
<evidence type="ECO:0000256" key="1">
    <source>
        <dbReference type="ARBA" id="ARBA00006295"/>
    </source>
</evidence>
<sequence length="284" mass="32424">MTRRLGKGINALFPEEATKTDEHEGIQEISLKDLRPNPYQPRKTFDEESIQELKSSIEVHGVIQPLIVRKGIKGYDIVAGERRYRAAIEAKLTTVPAVVKTFTDQEMMEIALIENLQRENLNPIEEALAFRKLMEELGLTQEELSKKVGKSRPYIANQIRLLQLDRAVQSLIAEGKLSMGHGRALLGIKNKNKLPIVVDKVIKEQMNVRDLEKLIQKINQNVSRETSRKKEIKLSPILREKETMLKQRFGTSVSIRQSSKKGKGKIEIEYFSDDDLNRILDILG</sequence>
<dbReference type="CDD" id="cd16393">
    <property type="entry name" value="SPO0J_N"/>
    <property type="match status" value="1"/>
</dbReference>
<reference evidence="7" key="1">
    <citation type="journal article" date="2019" name="Int. J. Syst. Evol. Microbiol.">
        <title>The Global Catalogue of Microorganisms (GCM) 10K type strain sequencing project: providing services to taxonomists for standard genome sequencing and annotation.</title>
        <authorList>
            <consortium name="The Broad Institute Genomics Platform"/>
            <consortium name="The Broad Institute Genome Sequencing Center for Infectious Disease"/>
            <person name="Wu L."/>
            <person name="Ma J."/>
        </authorList>
    </citation>
    <scope>NUCLEOTIDE SEQUENCE [LARGE SCALE GENOMIC DNA]</scope>
    <source>
        <strain evidence="7">CGMCC 1.16306</strain>
    </source>
</reference>
<dbReference type="EMBL" id="JBHSFW010000011">
    <property type="protein sequence ID" value="MFC4619701.1"/>
    <property type="molecule type" value="Genomic_DNA"/>
</dbReference>
<dbReference type="InterPro" id="IPR003115">
    <property type="entry name" value="ParB_N"/>
</dbReference>
<dbReference type="CDD" id="cd00093">
    <property type="entry name" value="HTH_XRE"/>
    <property type="match status" value="1"/>
</dbReference>
<dbReference type="InterPro" id="IPR057240">
    <property type="entry name" value="ParB_dimer_C"/>
</dbReference>
<evidence type="ECO:0000256" key="2">
    <source>
        <dbReference type="ARBA" id="ARBA00022829"/>
    </source>
</evidence>
<evidence type="ECO:0000313" key="7">
    <source>
        <dbReference type="Proteomes" id="UP001596022"/>
    </source>
</evidence>
<protein>
    <submittedName>
        <fullName evidence="6">ParB/RepB/Spo0J family partition protein</fullName>
    </submittedName>
</protein>
<feature type="coiled-coil region" evidence="4">
    <location>
        <begin position="201"/>
        <end position="228"/>
    </location>
</feature>
<accession>A0ABV9GQW8</accession>
<keyword evidence="2" id="KW-0159">Chromosome partition</keyword>
<evidence type="ECO:0000256" key="3">
    <source>
        <dbReference type="ARBA" id="ARBA00023125"/>
    </source>
</evidence>
<dbReference type="RefSeq" id="WP_376846795.1">
    <property type="nucleotide sequence ID" value="NZ_JBHSFW010000011.1"/>
</dbReference>
<dbReference type="Pfam" id="PF17762">
    <property type="entry name" value="HTH_ParB"/>
    <property type="match status" value="1"/>
</dbReference>